<dbReference type="PANTHER" id="PTHR33375:SF1">
    <property type="entry name" value="CHROMOSOME-PARTITIONING PROTEIN PARB-RELATED"/>
    <property type="match status" value="1"/>
</dbReference>
<dbReference type="FunFam" id="1.10.10.2830:FF:000001">
    <property type="entry name" value="Chromosome partitioning protein ParB"/>
    <property type="match status" value="1"/>
</dbReference>
<evidence type="ECO:0000256" key="3">
    <source>
        <dbReference type="ARBA" id="ARBA00023125"/>
    </source>
</evidence>
<evidence type="ECO:0000313" key="6">
    <source>
        <dbReference type="Proteomes" id="UP000184076"/>
    </source>
</evidence>
<dbReference type="GO" id="GO:0003677">
    <property type="term" value="F:DNA binding"/>
    <property type="evidence" value="ECO:0007669"/>
    <property type="project" value="UniProtKB-KW"/>
</dbReference>
<dbReference type="CDD" id="cd16393">
    <property type="entry name" value="SPO0J_N"/>
    <property type="match status" value="1"/>
</dbReference>
<name>A0A1M4XLP9_9BACT</name>
<dbReference type="SMART" id="SM00470">
    <property type="entry name" value="ParB"/>
    <property type="match status" value="1"/>
</dbReference>
<dbReference type="Gene3D" id="1.10.10.2830">
    <property type="match status" value="1"/>
</dbReference>
<dbReference type="STRING" id="1121391.SAMN02745206_01057"/>
<dbReference type="EMBL" id="FQVB01000009">
    <property type="protein sequence ID" value="SHE94361.1"/>
    <property type="molecule type" value="Genomic_DNA"/>
</dbReference>
<dbReference type="Proteomes" id="UP000184076">
    <property type="component" value="Unassembled WGS sequence"/>
</dbReference>
<dbReference type="PANTHER" id="PTHR33375">
    <property type="entry name" value="CHROMOSOME-PARTITIONING PROTEIN PARB-RELATED"/>
    <property type="match status" value="1"/>
</dbReference>
<dbReference type="InterPro" id="IPR041468">
    <property type="entry name" value="HTH_ParB/Spo0J"/>
</dbReference>
<protein>
    <submittedName>
        <fullName evidence="5">Chromosome partitioning protein, ParB family</fullName>
    </submittedName>
</protein>
<dbReference type="SUPFAM" id="SSF110849">
    <property type="entry name" value="ParB/Sulfiredoxin"/>
    <property type="match status" value="1"/>
</dbReference>
<dbReference type="NCBIfam" id="TIGR00180">
    <property type="entry name" value="parB_part"/>
    <property type="match status" value="1"/>
</dbReference>
<dbReference type="AlphaFoldDB" id="A0A1M4XLP9"/>
<reference evidence="6" key="1">
    <citation type="submission" date="2016-11" db="EMBL/GenBank/DDBJ databases">
        <authorList>
            <person name="Varghese N."/>
            <person name="Submissions S."/>
        </authorList>
    </citation>
    <scope>NUCLEOTIDE SEQUENCE [LARGE SCALE GENOMIC DNA]</scope>
    <source>
        <strain evidence="6">DSM 9756</strain>
    </source>
</reference>
<proteinExistence type="inferred from homology"/>
<dbReference type="SUPFAM" id="SSF109709">
    <property type="entry name" value="KorB DNA-binding domain-like"/>
    <property type="match status" value="1"/>
</dbReference>
<dbReference type="RefSeq" id="WP_073037674.1">
    <property type="nucleotide sequence ID" value="NZ_FQVB01000009.1"/>
</dbReference>
<dbReference type="Gene3D" id="3.90.1530.30">
    <property type="match status" value="1"/>
</dbReference>
<sequence>MSSDKKKGLGRGLDDLLPSTDWLRSEAIEVFYCAVERLTPNPYQPRQNLQQDEHFQELVESVRTSGVLQPILVTRPPDGGPYQIVAGERRWQAAKAAGLAEVPVIVREASPRDALELALVENIQRRDLNCIEEAQAYHRLKTEFGLTQEEIARRVGKKRATVANLLRLVHLPPAIQEDVLNERLTMGHARALLALPTEEDQLRLRDQVLRRNLSVRQTEALVQRALAGAPKTPRFPRPYRSLEGELSRHLQTKVSVKRKGDKGTIAITFTDDDHLQRLLALLGLETPAESSWEAGS</sequence>
<dbReference type="Pfam" id="PF23552">
    <property type="entry name" value="ParB_C"/>
    <property type="match status" value="1"/>
</dbReference>
<accession>A0A1M4XLP9</accession>
<dbReference type="InterPro" id="IPR004437">
    <property type="entry name" value="ParB/RepB/Spo0J"/>
</dbReference>
<dbReference type="Pfam" id="PF02195">
    <property type="entry name" value="ParB_N"/>
    <property type="match status" value="1"/>
</dbReference>
<evidence type="ECO:0000313" key="5">
    <source>
        <dbReference type="EMBL" id="SHE94361.1"/>
    </source>
</evidence>
<dbReference type="InterPro" id="IPR050336">
    <property type="entry name" value="Chromosome_partition/occlusion"/>
</dbReference>
<feature type="domain" description="ParB-like N-terminal" evidence="4">
    <location>
        <begin position="31"/>
        <end position="123"/>
    </location>
</feature>
<dbReference type="GO" id="GO:0007059">
    <property type="term" value="P:chromosome segregation"/>
    <property type="evidence" value="ECO:0007669"/>
    <property type="project" value="UniProtKB-KW"/>
</dbReference>
<evidence type="ECO:0000259" key="4">
    <source>
        <dbReference type="SMART" id="SM00470"/>
    </source>
</evidence>
<dbReference type="FunFam" id="3.90.1530.30:FF:000001">
    <property type="entry name" value="Chromosome partitioning protein ParB"/>
    <property type="match status" value="1"/>
</dbReference>
<dbReference type="InterPro" id="IPR003115">
    <property type="entry name" value="ParB_N"/>
</dbReference>
<keyword evidence="3" id="KW-0238">DNA-binding</keyword>
<organism evidence="5 6">
    <name type="scientific">Desulfacinum infernum DSM 9756</name>
    <dbReference type="NCBI Taxonomy" id="1121391"/>
    <lineage>
        <taxon>Bacteria</taxon>
        <taxon>Pseudomonadati</taxon>
        <taxon>Thermodesulfobacteriota</taxon>
        <taxon>Syntrophobacteria</taxon>
        <taxon>Syntrophobacterales</taxon>
        <taxon>Syntrophobacteraceae</taxon>
        <taxon>Desulfacinum</taxon>
    </lineage>
</organism>
<dbReference type="InterPro" id="IPR057240">
    <property type="entry name" value="ParB_dimer_C"/>
</dbReference>
<comment type="similarity">
    <text evidence="1">Belongs to the ParB family.</text>
</comment>
<keyword evidence="2" id="KW-0159">Chromosome partition</keyword>
<gene>
    <name evidence="5" type="ORF">SAMN02745206_01057</name>
</gene>
<evidence type="ECO:0000256" key="2">
    <source>
        <dbReference type="ARBA" id="ARBA00022829"/>
    </source>
</evidence>
<dbReference type="Pfam" id="PF17762">
    <property type="entry name" value="HTH_ParB"/>
    <property type="match status" value="1"/>
</dbReference>
<dbReference type="OrthoDB" id="9802051at2"/>
<dbReference type="InterPro" id="IPR036086">
    <property type="entry name" value="ParB/Sulfiredoxin_sf"/>
</dbReference>
<keyword evidence="6" id="KW-1185">Reference proteome</keyword>
<dbReference type="GO" id="GO:0005694">
    <property type="term" value="C:chromosome"/>
    <property type="evidence" value="ECO:0007669"/>
    <property type="project" value="TreeGrafter"/>
</dbReference>
<evidence type="ECO:0000256" key="1">
    <source>
        <dbReference type="ARBA" id="ARBA00006295"/>
    </source>
</evidence>